<evidence type="ECO:0000313" key="2">
    <source>
        <dbReference type="EMBL" id="ARF19175.1"/>
    </source>
</evidence>
<dbReference type="PANTHER" id="PTHR43060">
    <property type="entry name" value="3-HYDROXYISOBUTYRATE DEHYDROGENASE-LIKE 1, MITOCHONDRIAL-RELATED"/>
    <property type="match status" value="1"/>
</dbReference>
<dbReference type="SUPFAM" id="SSF51735">
    <property type="entry name" value="NAD(P)-binding Rossmann-fold domains"/>
    <property type="match status" value="1"/>
</dbReference>
<reference evidence="2" key="1">
    <citation type="submission" date="2016-08" db="EMBL/GenBank/DDBJ databases">
        <title>The coexistence of KPC-2-, SHV-11- and TEM-1- Encoding Plasmids Harboring Class 1 Integrons in Extensive Drug Resistance Escherichia Coli Sequence Type 1642.</title>
        <authorList>
            <person name="Jeong S."/>
            <person name="Yoon E.-J."/>
            <person name="Kim J.O."/>
            <person name="Bae I.K."/>
            <person name="Lee W."/>
            <person name="Lee H."/>
            <person name="Jeong S.H."/>
            <person name="Lee K."/>
        </authorList>
    </citation>
    <scope>NUCLEOTIDE SEQUENCE</scope>
    <source>
        <strain evidence="2">EcU443</strain>
        <plasmid evidence="2">pECSEV_02</plasmid>
    </source>
</reference>
<protein>
    <submittedName>
        <fullName evidence="2">2-hydroxy-3-oxopropionate reductase</fullName>
    </submittedName>
</protein>
<dbReference type="GO" id="GO:0050661">
    <property type="term" value="F:NADP binding"/>
    <property type="evidence" value="ECO:0007669"/>
    <property type="project" value="InterPro"/>
</dbReference>
<name>A0A1W5T848_ECOLX</name>
<evidence type="ECO:0000259" key="1">
    <source>
        <dbReference type="Pfam" id="PF03446"/>
    </source>
</evidence>
<dbReference type="EMBL" id="KX683284">
    <property type="protein sequence ID" value="ARF19175.1"/>
    <property type="molecule type" value="Genomic_DNA"/>
</dbReference>
<dbReference type="InterPro" id="IPR036291">
    <property type="entry name" value="NAD(P)-bd_dom_sf"/>
</dbReference>
<dbReference type="AlphaFoldDB" id="A0A1W5T848"/>
<dbReference type="Pfam" id="PF03446">
    <property type="entry name" value="NAD_binding_2"/>
    <property type="match status" value="1"/>
</dbReference>
<accession>A0A1W5T848</accession>
<dbReference type="Gene3D" id="3.40.50.720">
    <property type="entry name" value="NAD(P)-binding Rossmann-like Domain"/>
    <property type="match status" value="1"/>
</dbReference>
<dbReference type="InterPro" id="IPR006115">
    <property type="entry name" value="6PGDH_NADP-bd"/>
</dbReference>
<geneLocation type="plasmid" evidence="2">
    <name>pECSEV_02</name>
</geneLocation>
<keyword evidence="2" id="KW-0614">Plasmid</keyword>
<feature type="domain" description="6-phosphogluconate dehydrogenase NADP-binding" evidence="1">
    <location>
        <begin position="7"/>
        <end position="117"/>
    </location>
</feature>
<organism evidence="2">
    <name type="scientific">Escherichia coli</name>
    <dbReference type="NCBI Taxonomy" id="562"/>
    <lineage>
        <taxon>Bacteria</taxon>
        <taxon>Pseudomonadati</taxon>
        <taxon>Pseudomonadota</taxon>
        <taxon>Gammaproteobacteria</taxon>
        <taxon>Enterobacterales</taxon>
        <taxon>Enterobacteriaceae</taxon>
        <taxon>Escherichia</taxon>
    </lineage>
</organism>
<proteinExistence type="predicted"/>
<sequence length="121" mass="12004">MAAHTNVCVIGLGSMGMGAARACLQAGLNTWGVDINPDNCRALLAAGAKGAGPSAVPFAAELDAVVLLVVNAAQVRGILFGESGLAAHLKPGTVVMVSSTIASADAQAIAEALAEYQLLGF</sequence>
<dbReference type="PANTHER" id="PTHR43060:SF17">
    <property type="entry name" value="L-THREONATE DEHYDROGENASE"/>
    <property type="match status" value="1"/>
</dbReference>